<dbReference type="InterPro" id="IPR041606">
    <property type="entry name" value="HydF_dimer"/>
</dbReference>
<evidence type="ECO:0000313" key="5">
    <source>
        <dbReference type="Proteomes" id="UP000186400"/>
    </source>
</evidence>
<evidence type="ECO:0000259" key="3">
    <source>
        <dbReference type="Pfam" id="PF18133"/>
    </source>
</evidence>
<dbReference type="EMBL" id="FTMS01000003">
    <property type="protein sequence ID" value="SIQ07916.1"/>
    <property type="molecule type" value="Genomic_DNA"/>
</dbReference>
<accession>A0A1N6PUD9</accession>
<dbReference type="STRING" id="159291.SAMN05920897_103138"/>
<dbReference type="RefSeq" id="WP_076487911.1">
    <property type="nucleotide sequence ID" value="NZ_FTMS01000003.1"/>
</dbReference>
<proteinExistence type="predicted"/>
<dbReference type="InterPro" id="IPR027417">
    <property type="entry name" value="P-loop_NTPase"/>
</dbReference>
<dbReference type="GO" id="GO:0002098">
    <property type="term" value="P:tRNA wobble uridine modification"/>
    <property type="evidence" value="ECO:0007669"/>
    <property type="project" value="TreeGrafter"/>
</dbReference>
<dbReference type="Pfam" id="PF18128">
    <property type="entry name" value="HydF_dimer"/>
    <property type="match status" value="1"/>
</dbReference>
<feature type="domain" description="G" evidence="1">
    <location>
        <begin position="16"/>
        <end position="111"/>
    </location>
</feature>
<keyword evidence="5" id="KW-1185">Reference proteome</keyword>
<dbReference type="Pfam" id="PF18133">
    <property type="entry name" value="HydF_tetramer"/>
    <property type="match status" value="1"/>
</dbReference>
<dbReference type="GO" id="GO:0030488">
    <property type="term" value="P:tRNA methylation"/>
    <property type="evidence" value="ECO:0007669"/>
    <property type="project" value="TreeGrafter"/>
</dbReference>
<dbReference type="NCBIfam" id="TIGR03918">
    <property type="entry name" value="GTP_HydF"/>
    <property type="match status" value="1"/>
</dbReference>
<dbReference type="InterPro" id="IPR006073">
    <property type="entry name" value="GTP-bd"/>
</dbReference>
<reference evidence="4 5" key="1">
    <citation type="submission" date="2017-01" db="EMBL/GenBank/DDBJ databases">
        <authorList>
            <person name="Mah S.A."/>
            <person name="Swanson W.J."/>
            <person name="Moy G.W."/>
            <person name="Vacquier V.D."/>
        </authorList>
    </citation>
    <scope>NUCLEOTIDE SEQUENCE [LARGE SCALE GENOMIC DNA]</scope>
    <source>
        <strain evidence="4 5">ASpG1</strain>
    </source>
</reference>
<feature type="domain" description="Hydrogen maturase F tetramerization" evidence="3">
    <location>
        <begin position="289"/>
        <end position="404"/>
    </location>
</feature>
<sequence length="414" mass="44984">MSRGPQGTPRAMRPHIVLAGKCNAGKSALMNALVGQDLAIVSPTRGTTTDPVLRSSELLPFGPVVYVDTAGLDDRGALGSARNKKTRTAVAGSDLTLYTIHPDRWDTEDLDHLVSCASQRTTLAVVTHSDTTRPGQEFLRELQRITGRPPAVVSSASGEGVWELRDELARILESARQKEEKRGGRQLLEGLIGPARLVLLIVPIDLEAPAGRLILPQVQTIREVLDGNAATLVVKDQELPWVLDQLKHPPDLAITDSQVVDRAAALLPPEVPLTTFSILFSRLKGDLPAFVESVYLLDRLPAGSRILITESCSHQVQCDDIGRVKLPKWIRAYTGKEHHLEVTGGTFPEELDCYDLIIHCGGCMITRPQMLARLEDARLAGVGVTNYGVAISHMQGVLERVLEPFNLNGAARSA</sequence>
<dbReference type="CDD" id="cd00880">
    <property type="entry name" value="Era_like"/>
    <property type="match status" value="1"/>
</dbReference>
<dbReference type="PANTHER" id="PTHR42714:SF6">
    <property type="entry name" value="TRANSLATION INITIATION FACTOR IF-2"/>
    <property type="match status" value="1"/>
</dbReference>
<evidence type="ECO:0000313" key="4">
    <source>
        <dbReference type="EMBL" id="SIQ07916.1"/>
    </source>
</evidence>
<dbReference type="AlphaFoldDB" id="A0A1N6PUD9"/>
<dbReference type="Proteomes" id="UP000186400">
    <property type="component" value="Unassembled WGS sequence"/>
</dbReference>
<dbReference type="InterPro" id="IPR040644">
    <property type="entry name" value="HydF_tetramer"/>
</dbReference>
<dbReference type="GO" id="GO:0005737">
    <property type="term" value="C:cytoplasm"/>
    <property type="evidence" value="ECO:0007669"/>
    <property type="project" value="TreeGrafter"/>
</dbReference>
<dbReference type="Gene3D" id="3.40.50.11420">
    <property type="match status" value="1"/>
</dbReference>
<dbReference type="InterPro" id="IPR023873">
    <property type="entry name" value="FeFe-hyd_GTPase_HydF"/>
</dbReference>
<evidence type="ECO:0000259" key="2">
    <source>
        <dbReference type="Pfam" id="PF18128"/>
    </source>
</evidence>
<dbReference type="Pfam" id="PF01926">
    <property type="entry name" value="MMR_HSR1"/>
    <property type="match status" value="1"/>
</dbReference>
<dbReference type="SUPFAM" id="SSF52540">
    <property type="entry name" value="P-loop containing nucleoside triphosphate hydrolases"/>
    <property type="match status" value="1"/>
</dbReference>
<dbReference type="Gene3D" id="3.40.50.300">
    <property type="entry name" value="P-loop containing nucleotide triphosphate hydrolases"/>
    <property type="match status" value="1"/>
</dbReference>
<dbReference type="OrthoDB" id="9811338at2"/>
<dbReference type="Gene3D" id="3.40.50.11410">
    <property type="match status" value="1"/>
</dbReference>
<organism evidence="4 5">
    <name type="scientific">Alkalispirochaeta americana</name>
    <dbReference type="NCBI Taxonomy" id="159291"/>
    <lineage>
        <taxon>Bacteria</taxon>
        <taxon>Pseudomonadati</taxon>
        <taxon>Spirochaetota</taxon>
        <taxon>Spirochaetia</taxon>
        <taxon>Spirochaetales</taxon>
        <taxon>Spirochaetaceae</taxon>
        <taxon>Alkalispirochaeta</taxon>
    </lineage>
</organism>
<dbReference type="PANTHER" id="PTHR42714">
    <property type="entry name" value="TRNA MODIFICATION GTPASE GTPBP3"/>
    <property type="match status" value="1"/>
</dbReference>
<protein>
    <submittedName>
        <fullName evidence="4">Iron-only hydrogenase maturation protein HydF</fullName>
    </submittedName>
</protein>
<evidence type="ECO:0000259" key="1">
    <source>
        <dbReference type="Pfam" id="PF01926"/>
    </source>
</evidence>
<name>A0A1N6PUD9_9SPIO</name>
<feature type="domain" description="Hydrogen maturase F dimerization" evidence="2">
    <location>
        <begin position="187"/>
        <end position="285"/>
    </location>
</feature>
<gene>
    <name evidence="4" type="ORF">SAMN05920897_103138</name>
</gene>
<dbReference type="GO" id="GO:0005525">
    <property type="term" value="F:GTP binding"/>
    <property type="evidence" value="ECO:0007669"/>
    <property type="project" value="InterPro"/>
</dbReference>